<keyword evidence="4" id="KW-1185">Reference proteome</keyword>
<name>A0A2G8RZJ4_9APHY</name>
<gene>
    <name evidence="3" type="ORF">GSI_11207</name>
</gene>
<evidence type="ECO:0000313" key="3">
    <source>
        <dbReference type="EMBL" id="PIL26728.1"/>
    </source>
</evidence>
<feature type="domain" description="Fungal-type protein kinase" evidence="2">
    <location>
        <begin position="59"/>
        <end position="119"/>
    </location>
</feature>
<dbReference type="Pfam" id="PF17667">
    <property type="entry name" value="Pkinase_fungal"/>
    <property type="match status" value="1"/>
</dbReference>
<dbReference type="OrthoDB" id="2747778at2759"/>
<accession>A0A2G8RZJ4</accession>
<proteinExistence type="predicted"/>
<organism evidence="3 4">
    <name type="scientific">Ganoderma sinense ZZ0214-1</name>
    <dbReference type="NCBI Taxonomy" id="1077348"/>
    <lineage>
        <taxon>Eukaryota</taxon>
        <taxon>Fungi</taxon>
        <taxon>Dikarya</taxon>
        <taxon>Basidiomycota</taxon>
        <taxon>Agaricomycotina</taxon>
        <taxon>Agaricomycetes</taxon>
        <taxon>Polyporales</taxon>
        <taxon>Polyporaceae</taxon>
        <taxon>Ganoderma</taxon>
    </lineage>
</organism>
<feature type="region of interest" description="Disordered" evidence="1">
    <location>
        <begin position="1"/>
        <end position="56"/>
    </location>
</feature>
<comment type="caution">
    <text evidence="3">The sequence shown here is derived from an EMBL/GenBank/DDBJ whole genome shotgun (WGS) entry which is preliminary data.</text>
</comment>
<dbReference type="Proteomes" id="UP000230002">
    <property type="component" value="Unassembled WGS sequence"/>
</dbReference>
<dbReference type="AlphaFoldDB" id="A0A2G8RZJ4"/>
<reference evidence="3 4" key="1">
    <citation type="journal article" date="2015" name="Sci. Rep.">
        <title>Chromosome-level genome map provides insights into diverse defense mechanisms in the medicinal fungus Ganoderma sinense.</title>
        <authorList>
            <person name="Zhu Y."/>
            <person name="Xu J."/>
            <person name="Sun C."/>
            <person name="Zhou S."/>
            <person name="Xu H."/>
            <person name="Nelson D.R."/>
            <person name="Qian J."/>
            <person name="Song J."/>
            <person name="Luo H."/>
            <person name="Xiang L."/>
            <person name="Li Y."/>
            <person name="Xu Z."/>
            <person name="Ji A."/>
            <person name="Wang L."/>
            <person name="Lu S."/>
            <person name="Hayward A."/>
            <person name="Sun W."/>
            <person name="Li X."/>
            <person name="Schwartz D.C."/>
            <person name="Wang Y."/>
            <person name="Chen S."/>
        </authorList>
    </citation>
    <scope>NUCLEOTIDE SEQUENCE [LARGE SCALE GENOMIC DNA]</scope>
    <source>
        <strain evidence="3 4">ZZ0214-1</strain>
    </source>
</reference>
<sequence length="154" mass="16883">MSTDVQMAVDPIPSPPSDPRGCEPEKASDNSTTSCSATAPPVANQPTRGTSRLEKVSPKDLCDFEDALELVWVMFGAIYAHKKLYEDAGILHGDINPNTIVMLETEDGHVEGGLIDYDMPLCRAAMRKLANPDPVVPPPAVRPPQFFRPAYYHY</sequence>
<dbReference type="InterPro" id="IPR040976">
    <property type="entry name" value="Pkinase_fungal"/>
</dbReference>
<evidence type="ECO:0000313" key="4">
    <source>
        <dbReference type="Proteomes" id="UP000230002"/>
    </source>
</evidence>
<evidence type="ECO:0000256" key="1">
    <source>
        <dbReference type="SAM" id="MobiDB-lite"/>
    </source>
</evidence>
<evidence type="ECO:0000259" key="2">
    <source>
        <dbReference type="Pfam" id="PF17667"/>
    </source>
</evidence>
<protein>
    <recommendedName>
        <fullName evidence="2">Fungal-type protein kinase domain-containing protein</fullName>
    </recommendedName>
</protein>
<dbReference type="EMBL" id="AYKW01000039">
    <property type="protein sequence ID" value="PIL26728.1"/>
    <property type="molecule type" value="Genomic_DNA"/>
</dbReference>